<dbReference type="EC" id="5.3.1.15" evidence="8"/>
<dbReference type="InterPro" id="IPR010864">
    <property type="entry name" value="D-lyxose_isomer"/>
</dbReference>
<keyword evidence="2" id="KW-0479">Metal-binding</keyword>
<dbReference type="AlphaFoldDB" id="A0A844G654"/>
<evidence type="ECO:0000256" key="1">
    <source>
        <dbReference type="ARBA" id="ARBA00001936"/>
    </source>
</evidence>
<dbReference type="GO" id="GO:0046872">
    <property type="term" value="F:metal ion binding"/>
    <property type="evidence" value="ECO:0007669"/>
    <property type="project" value="UniProtKB-KW"/>
</dbReference>
<comment type="similarity">
    <text evidence="7">Belongs to the D-lyxose ketol-isomerase family.</text>
</comment>
<gene>
    <name evidence="9" type="ORF">FYJ85_12955</name>
</gene>
<comment type="catalytic activity">
    <reaction evidence="6">
        <text>D-lyxose = D-xylulose</text>
        <dbReference type="Rhea" id="RHEA:14201"/>
        <dbReference type="ChEBI" id="CHEBI:16789"/>
        <dbReference type="ChEBI" id="CHEBI:17140"/>
        <dbReference type="EC" id="5.3.1.15"/>
    </reaction>
</comment>
<evidence type="ECO:0000256" key="7">
    <source>
        <dbReference type="ARBA" id="ARBA00044951"/>
    </source>
</evidence>
<evidence type="ECO:0000256" key="4">
    <source>
        <dbReference type="ARBA" id="ARBA00023235"/>
    </source>
</evidence>
<dbReference type="Pfam" id="PF07385">
    <property type="entry name" value="Lyx_isomer"/>
    <property type="match status" value="1"/>
</dbReference>
<evidence type="ECO:0000256" key="2">
    <source>
        <dbReference type="ARBA" id="ARBA00022723"/>
    </source>
</evidence>
<sequence length="241" mass="26788">MEFVIMLKRSEINRSIEIARRVFAANGLHLPEFAFRSVAEWDRAGHECDEIRDCMLGWDVTDFGSGDFRKTGRTLFTLRNGRRNDPRYPKSYAEKFILDPDFQCAPAHFHRSKREDIINRGKGFIVLELTASDPDGNPAGGSLTVAVDGISRTIPSGSRVRLKPGESICLVPGTIHQFWGEGPDGILIDGERYGVSGEVSSVCDDISDNVFIHGGNRFPGIDEDEEKICYLCNEYPAASAD</sequence>
<comment type="cofactor">
    <cofactor evidence="1">
        <name>Mn(2+)</name>
        <dbReference type="ChEBI" id="CHEBI:29035"/>
    </cofactor>
</comment>
<evidence type="ECO:0000256" key="3">
    <source>
        <dbReference type="ARBA" id="ARBA00023211"/>
    </source>
</evidence>
<dbReference type="Gene3D" id="2.60.120.10">
    <property type="entry name" value="Jelly Rolls"/>
    <property type="match status" value="1"/>
</dbReference>
<dbReference type="InterPro" id="IPR014710">
    <property type="entry name" value="RmlC-like_jellyroll"/>
</dbReference>
<evidence type="ECO:0000256" key="8">
    <source>
        <dbReference type="ARBA" id="ARBA00044972"/>
    </source>
</evidence>
<evidence type="ECO:0000313" key="9">
    <source>
        <dbReference type="EMBL" id="MST97948.1"/>
    </source>
</evidence>
<evidence type="ECO:0000256" key="6">
    <source>
        <dbReference type="ARBA" id="ARBA00044907"/>
    </source>
</evidence>
<keyword evidence="4 9" id="KW-0413">Isomerase</keyword>
<accession>A0A844G654</accession>
<dbReference type="CDD" id="cd20309">
    <property type="entry name" value="cupin_EcSI"/>
    <property type="match status" value="1"/>
</dbReference>
<dbReference type="EMBL" id="VUNS01000014">
    <property type="protein sequence ID" value="MST97948.1"/>
    <property type="molecule type" value="Genomic_DNA"/>
</dbReference>
<keyword evidence="5" id="KW-0119">Carbohydrate metabolism</keyword>
<dbReference type="Proteomes" id="UP000435649">
    <property type="component" value="Unassembled WGS sequence"/>
</dbReference>
<evidence type="ECO:0000313" key="10">
    <source>
        <dbReference type="Proteomes" id="UP000435649"/>
    </source>
</evidence>
<evidence type="ECO:0000256" key="5">
    <source>
        <dbReference type="ARBA" id="ARBA00023277"/>
    </source>
</evidence>
<protein>
    <recommendedName>
        <fullName evidence="8">D-lyxose ketol-isomerase</fullName>
        <ecNumber evidence="8">5.3.1.15</ecNumber>
    </recommendedName>
</protein>
<proteinExistence type="inferred from homology"/>
<reference evidence="9 10" key="1">
    <citation type="submission" date="2019-08" db="EMBL/GenBank/DDBJ databases">
        <title>In-depth cultivation of the pig gut microbiome towards novel bacterial diversity and tailored functional studies.</title>
        <authorList>
            <person name="Wylensek D."/>
            <person name="Hitch T.C.A."/>
            <person name="Clavel T."/>
        </authorList>
    </citation>
    <scope>NUCLEOTIDE SEQUENCE [LARGE SCALE GENOMIC DNA]</scope>
    <source>
        <strain evidence="9 10">BBE-744-WT-12</strain>
    </source>
</reference>
<comment type="caution">
    <text evidence="9">The sequence shown here is derived from an EMBL/GenBank/DDBJ whole genome shotgun (WGS) entry which is preliminary data.</text>
</comment>
<keyword evidence="3" id="KW-0464">Manganese</keyword>
<organism evidence="9 10">
    <name type="scientific">Victivallis lenta</name>
    <dbReference type="NCBI Taxonomy" id="2606640"/>
    <lineage>
        <taxon>Bacteria</taxon>
        <taxon>Pseudomonadati</taxon>
        <taxon>Lentisphaerota</taxon>
        <taxon>Lentisphaeria</taxon>
        <taxon>Victivallales</taxon>
        <taxon>Victivallaceae</taxon>
        <taxon>Victivallis</taxon>
    </lineage>
</organism>
<dbReference type="GO" id="GO:0047828">
    <property type="term" value="F:D-lyxose ketol-isomerase activity"/>
    <property type="evidence" value="ECO:0007669"/>
    <property type="project" value="UniProtKB-EC"/>
</dbReference>
<keyword evidence="10" id="KW-1185">Reference proteome</keyword>
<name>A0A844G654_9BACT</name>
<dbReference type="InterPro" id="IPR047581">
    <property type="entry name" value="EcSI_cupin"/>
</dbReference>